<name>A0ABN9PSE2_9DINO</name>
<dbReference type="EMBL" id="CAUYUJ010001460">
    <property type="protein sequence ID" value="CAK0796069.1"/>
    <property type="molecule type" value="Genomic_DNA"/>
</dbReference>
<reference evidence="1" key="1">
    <citation type="submission" date="2023-10" db="EMBL/GenBank/DDBJ databases">
        <authorList>
            <person name="Chen Y."/>
            <person name="Shah S."/>
            <person name="Dougan E. K."/>
            <person name="Thang M."/>
            <person name="Chan C."/>
        </authorList>
    </citation>
    <scope>NUCLEOTIDE SEQUENCE [LARGE SCALE GENOMIC DNA]</scope>
</reference>
<evidence type="ECO:0000313" key="1">
    <source>
        <dbReference type="EMBL" id="CAK0796069.1"/>
    </source>
</evidence>
<protein>
    <submittedName>
        <fullName evidence="1">Uncharacterized protein</fullName>
    </submittedName>
</protein>
<comment type="caution">
    <text evidence="1">The sequence shown here is derived from an EMBL/GenBank/DDBJ whole genome shotgun (WGS) entry which is preliminary data.</text>
</comment>
<gene>
    <name evidence="1" type="ORF">PCOR1329_LOCUS5545</name>
</gene>
<accession>A0ABN9PSE2</accession>
<evidence type="ECO:0000313" key="2">
    <source>
        <dbReference type="Proteomes" id="UP001189429"/>
    </source>
</evidence>
<organism evidence="1 2">
    <name type="scientific">Prorocentrum cordatum</name>
    <dbReference type="NCBI Taxonomy" id="2364126"/>
    <lineage>
        <taxon>Eukaryota</taxon>
        <taxon>Sar</taxon>
        <taxon>Alveolata</taxon>
        <taxon>Dinophyceae</taxon>
        <taxon>Prorocentrales</taxon>
        <taxon>Prorocentraceae</taxon>
        <taxon>Prorocentrum</taxon>
    </lineage>
</organism>
<proteinExistence type="predicted"/>
<dbReference type="Proteomes" id="UP001189429">
    <property type="component" value="Unassembled WGS sequence"/>
</dbReference>
<sequence length="175" mass="18495">MRISPRVGILCASQNHVQHVHWARGGGSVKAWRLHAILLLVESVELPSARRWKAPRSCCDSGKLHSAGTSPAGIGCGECARSGCDASCMKVRARCPGPRIVAAECELRGRGPDKLIHSANFEIGAMKRCSTGSGSDLRAKRCALRSPATAVLARACCHGQGQPTRVAPEGPCHLV</sequence>
<keyword evidence="2" id="KW-1185">Reference proteome</keyword>